<dbReference type="GO" id="GO:0005794">
    <property type="term" value="C:Golgi apparatus"/>
    <property type="evidence" value="ECO:0007669"/>
    <property type="project" value="TreeGrafter"/>
</dbReference>
<feature type="coiled-coil region" evidence="8">
    <location>
        <begin position="60"/>
        <end position="94"/>
    </location>
</feature>
<evidence type="ECO:0000256" key="6">
    <source>
        <dbReference type="ARBA" id="ARBA00023054"/>
    </source>
</evidence>
<evidence type="ECO:0008006" key="11">
    <source>
        <dbReference type="Google" id="ProtNLM"/>
    </source>
</evidence>
<reference evidence="9" key="2">
    <citation type="submission" date="2025-08" db="UniProtKB">
        <authorList>
            <consortium name="Ensembl"/>
        </authorList>
    </citation>
    <scope>IDENTIFICATION</scope>
</reference>
<dbReference type="InterPro" id="IPR026139">
    <property type="entry name" value="GOLM1/CASC4"/>
</dbReference>
<dbReference type="Ensembl" id="ENSGWIT00000023258.1">
    <property type="protein sequence ID" value="ENSGWIP00000021199.1"/>
    <property type="gene ID" value="ENSGWIG00000011459.1"/>
</dbReference>
<dbReference type="AlphaFoldDB" id="A0A8C5EFU0"/>
<evidence type="ECO:0000256" key="1">
    <source>
        <dbReference type="ARBA" id="ARBA00004606"/>
    </source>
</evidence>
<reference evidence="9" key="3">
    <citation type="submission" date="2025-09" db="UniProtKB">
        <authorList>
            <consortium name="Ensembl"/>
        </authorList>
    </citation>
    <scope>IDENTIFICATION</scope>
</reference>
<name>A0A8C5EFU0_GOUWI</name>
<evidence type="ECO:0000256" key="3">
    <source>
        <dbReference type="ARBA" id="ARBA00022692"/>
    </source>
</evidence>
<organism evidence="9 10">
    <name type="scientific">Gouania willdenowi</name>
    <name type="common">Blunt-snouted clingfish</name>
    <name type="synonym">Lepadogaster willdenowi</name>
    <dbReference type="NCBI Taxonomy" id="441366"/>
    <lineage>
        <taxon>Eukaryota</taxon>
        <taxon>Metazoa</taxon>
        <taxon>Chordata</taxon>
        <taxon>Craniata</taxon>
        <taxon>Vertebrata</taxon>
        <taxon>Euteleostomi</taxon>
        <taxon>Actinopterygii</taxon>
        <taxon>Neopterygii</taxon>
        <taxon>Teleostei</taxon>
        <taxon>Neoteleostei</taxon>
        <taxon>Acanthomorphata</taxon>
        <taxon>Ovalentaria</taxon>
        <taxon>Blenniimorphae</taxon>
        <taxon>Blenniiformes</taxon>
        <taxon>Gobiesocoidei</taxon>
        <taxon>Gobiesocidae</taxon>
        <taxon>Gobiesocinae</taxon>
        <taxon>Gouania</taxon>
    </lineage>
</organism>
<comment type="similarity">
    <text evidence="2">Belongs to the GOLM family.</text>
</comment>
<keyword evidence="5" id="KW-1133">Transmembrane helix</keyword>
<keyword evidence="3" id="KW-0812">Transmembrane</keyword>
<proteinExistence type="inferred from homology"/>
<keyword evidence="4" id="KW-0735">Signal-anchor</keyword>
<dbReference type="PRINTS" id="PR02084">
    <property type="entry name" value="GOLM1CASC4"/>
</dbReference>
<dbReference type="GO" id="GO:0016020">
    <property type="term" value="C:membrane"/>
    <property type="evidence" value="ECO:0007669"/>
    <property type="project" value="UniProtKB-SubCell"/>
</dbReference>
<protein>
    <recommendedName>
        <fullName evidence="11">Golgi membrane protein 1</fullName>
    </recommendedName>
</protein>
<keyword evidence="7" id="KW-0472">Membrane</keyword>
<dbReference type="Proteomes" id="UP000694680">
    <property type="component" value="Chromosome 9"/>
</dbReference>
<evidence type="ECO:0000256" key="7">
    <source>
        <dbReference type="ARBA" id="ARBA00023136"/>
    </source>
</evidence>
<evidence type="ECO:0000256" key="4">
    <source>
        <dbReference type="ARBA" id="ARBA00022968"/>
    </source>
</evidence>
<keyword evidence="10" id="KW-1185">Reference proteome</keyword>
<evidence type="ECO:0000313" key="9">
    <source>
        <dbReference type="Ensembl" id="ENSGWIP00000021199.1"/>
    </source>
</evidence>
<evidence type="ECO:0000313" key="10">
    <source>
        <dbReference type="Proteomes" id="UP000694680"/>
    </source>
</evidence>
<evidence type="ECO:0000256" key="8">
    <source>
        <dbReference type="SAM" id="Coils"/>
    </source>
</evidence>
<comment type="subcellular location">
    <subcellularLocation>
        <location evidence="1">Membrane</location>
        <topology evidence="1">Single-pass type II membrane protein</topology>
    </subcellularLocation>
</comment>
<dbReference type="PANTHER" id="PTHR15896">
    <property type="entry name" value="GOLGI PHOSPHOPROTEIN 2/GP73-RELATED"/>
    <property type="match status" value="1"/>
</dbReference>
<sequence length="113" mass="12688">MAGLTNGRRAGKTSSLLIAALGACSLVLGFNYWVSSSLSLELQTKLYHMEAQVRHGVAEREALELKKSQLETNLQKQLQQMNFIQNSYRAHEEDAEALCTQEKTSFFLLLLLL</sequence>
<evidence type="ECO:0000256" key="5">
    <source>
        <dbReference type="ARBA" id="ARBA00022989"/>
    </source>
</evidence>
<evidence type="ECO:0000256" key="2">
    <source>
        <dbReference type="ARBA" id="ARBA00007474"/>
    </source>
</evidence>
<accession>A0A8C5EFU0</accession>
<dbReference type="PANTHER" id="PTHR15896:SF8">
    <property type="entry name" value="GOLGI MEMBRANE PROTEIN 1"/>
    <property type="match status" value="1"/>
</dbReference>
<keyword evidence="6 8" id="KW-0175">Coiled coil</keyword>
<reference evidence="9" key="1">
    <citation type="submission" date="2020-06" db="EMBL/GenBank/DDBJ databases">
        <authorList>
            <consortium name="Wellcome Sanger Institute Data Sharing"/>
        </authorList>
    </citation>
    <scope>NUCLEOTIDE SEQUENCE [LARGE SCALE GENOMIC DNA]</scope>
</reference>